<gene>
    <name evidence="1" type="ORF">Tci_925350</name>
</gene>
<feature type="non-terminal residue" evidence="1">
    <location>
        <position position="1"/>
    </location>
</feature>
<proteinExistence type="predicted"/>
<dbReference type="EMBL" id="BKCJ011793600">
    <property type="protein sequence ID" value="GFD53381.1"/>
    <property type="molecule type" value="Genomic_DNA"/>
</dbReference>
<organism evidence="1">
    <name type="scientific">Tanacetum cinerariifolium</name>
    <name type="common">Dalmatian daisy</name>
    <name type="synonym">Chrysanthemum cinerariifolium</name>
    <dbReference type="NCBI Taxonomy" id="118510"/>
    <lineage>
        <taxon>Eukaryota</taxon>
        <taxon>Viridiplantae</taxon>
        <taxon>Streptophyta</taxon>
        <taxon>Embryophyta</taxon>
        <taxon>Tracheophyta</taxon>
        <taxon>Spermatophyta</taxon>
        <taxon>Magnoliopsida</taxon>
        <taxon>eudicotyledons</taxon>
        <taxon>Gunneridae</taxon>
        <taxon>Pentapetalae</taxon>
        <taxon>asterids</taxon>
        <taxon>campanulids</taxon>
        <taxon>Asterales</taxon>
        <taxon>Asteraceae</taxon>
        <taxon>Asteroideae</taxon>
        <taxon>Anthemideae</taxon>
        <taxon>Anthemidinae</taxon>
        <taxon>Tanacetum</taxon>
    </lineage>
</organism>
<protein>
    <submittedName>
        <fullName evidence="1">Uncharacterized protein</fullName>
    </submittedName>
</protein>
<accession>A0A699X980</accession>
<reference evidence="1" key="1">
    <citation type="journal article" date="2019" name="Sci. Rep.">
        <title>Draft genome of Tanacetum cinerariifolium, the natural source of mosquito coil.</title>
        <authorList>
            <person name="Yamashiro T."/>
            <person name="Shiraishi A."/>
            <person name="Satake H."/>
            <person name="Nakayama K."/>
        </authorList>
    </citation>
    <scope>NUCLEOTIDE SEQUENCE</scope>
</reference>
<name>A0A699X980_TANCI</name>
<dbReference type="AlphaFoldDB" id="A0A699X980"/>
<evidence type="ECO:0000313" key="1">
    <source>
        <dbReference type="EMBL" id="GFD53381.1"/>
    </source>
</evidence>
<sequence length="70" mass="7754">GPTTVKRKSGTAAADHESHHSLLFAPELLDFEDMIEVHRRRANRANKTGITSSYEVEHLVDTSSANFTTT</sequence>
<comment type="caution">
    <text evidence="1">The sequence shown here is derived from an EMBL/GenBank/DDBJ whole genome shotgun (WGS) entry which is preliminary data.</text>
</comment>